<reference evidence="12 13" key="1">
    <citation type="submission" date="2019-03" db="EMBL/GenBank/DDBJ databases">
        <authorList>
            <person name="Gaulin E."/>
            <person name="Dumas B."/>
        </authorList>
    </citation>
    <scope>NUCLEOTIDE SEQUENCE [LARGE SCALE GENOMIC DNA]</scope>
    <source>
        <strain evidence="12">CBS 568.67</strain>
    </source>
</reference>
<evidence type="ECO:0000256" key="2">
    <source>
        <dbReference type="ARBA" id="ARBA00009045"/>
    </source>
</evidence>
<dbReference type="Pfam" id="PF01694">
    <property type="entry name" value="Rhomboid"/>
    <property type="match status" value="1"/>
</dbReference>
<dbReference type="Gene3D" id="1.20.1540.10">
    <property type="entry name" value="Rhomboid-like"/>
    <property type="match status" value="1"/>
</dbReference>
<evidence type="ECO:0000256" key="6">
    <source>
        <dbReference type="ARBA" id="ARBA00022989"/>
    </source>
</evidence>
<evidence type="ECO:0000256" key="9">
    <source>
        <dbReference type="SAM" id="Phobius"/>
    </source>
</evidence>
<proteinExistence type="inferred from homology"/>
<evidence type="ECO:0000256" key="4">
    <source>
        <dbReference type="ARBA" id="ARBA00022692"/>
    </source>
</evidence>
<evidence type="ECO:0000313" key="12">
    <source>
        <dbReference type="EMBL" id="VFT96733.1"/>
    </source>
</evidence>
<feature type="compositionally biased region" description="Polar residues" evidence="8">
    <location>
        <begin position="252"/>
        <end position="264"/>
    </location>
</feature>
<keyword evidence="13" id="KW-1185">Reference proteome</keyword>
<keyword evidence="3" id="KW-0645">Protease</keyword>
<keyword evidence="4 9" id="KW-0812">Transmembrane</keyword>
<dbReference type="OrthoDB" id="10257275at2759"/>
<name>A0A485LFZ1_9STRA</name>
<dbReference type="InterPro" id="IPR022764">
    <property type="entry name" value="Peptidase_S54_rhomboid_dom"/>
</dbReference>
<comment type="subcellular location">
    <subcellularLocation>
        <location evidence="1">Membrane</location>
        <topology evidence="1">Multi-pass membrane protein</topology>
    </subcellularLocation>
</comment>
<dbReference type="SUPFAM" id="SSF144091">
    <property type="entry name" value="Rhomboid-like"/>
    <property type="match status" value="1"/>
</dbReference>
<reference evidence="11" key="2">
    <citation type="submission" date="2019-06" db="EMBL/GenBank/DDBJ databases">
        <title>Genomics analysis of Aphanomyces spp. identifies a new class of oomycete effector associated with host adaptation.</title>
        <authorList>
            <person name="Gaulin E."/>
        </authorList>
    </citation>
    <scope>NUCLEOTIDE SEQUENCE</scope>
    <source>
        <strain evidence="11">CBS 578.67</strain>
    </source>
</reference>
<dbReference type="FunFam" id="1.20.1540.10:FF:000008">
    <property type="entry name" value="RHOMBOID-like protein 13"/>
    <property type="match status" value="1"/>
</dbReference>
<evidence type="ECO:0000313" key="13">
    <source>
        <dbReference type="Proteomes" id="UP000332933"/>
    </source>
</evidence>
<dbReference type="InterPro" id="IPR035952">
    <property type="entry name" value="Rhomboid-like_sf"/>
</dbReference>
<dbReference type="GO" id="GO:0006508">
    <property type="term" value="P:proteolysis"/>
    <property type="evidence" value="ECO:0007669"/>
    <property type="project" value="UniProtKB-KW"/>
</dbReference>
<dbReference type="PANTHER" id="PTHR43066:SF1">
    <property type="entry name" value="RHOMBOID PROTEIN 2"/>
    <property type="match status" value="1"/>
</dbReference>
<dbReference type="EMBL" id="VJMH01006735">
    <property type="protein sequence ID" value="KAF0688325.1"/>
    <property type="molecule type" value="Genomic_DNA"/>
</dbReference>
<dbReference type="GO" id="GO:0004252">
    <property type="term" value="F:serine-type endopeptidase activity"/>
    <property type="evidence" value="ECO:0007669"/>
    <property type="project" value="InterPro"/>
</dbReference>
<feature type="transmembrane region" description="Helical" evidence="9">
    <location>
        <begin position="137"/>
        <end position="159"/>
    </location>
</feature>
<evidence type="ECO:0000313" key="11">
    <source>
        <dbReference type="EMBL" id="KAF0688325.1"/>
    </source>
</evidence>
<dbReference type="EMBL" id="CAADRA010006758">
    <property type="protein sequence ID" value="VFT96733.1"/>
    <property type="molecule type" value="Genomic_DNA"/>
</dbReference>
<feature type="domain" description="Peptidase S54 rhomboid" evidence="10">
    <location>
        <begin position="114"/>
        <end position="238"/>
    </location>
</feature>
<dbReference type="AlphaFoldDB" id="A0A485LFZ1"/>
<keyword evidence="7 9" id="KW-0472">Membrane</keyword>
<evidence type="ECO:0000256" key="3">
    <source>
        <dbReference type="ARBA" id="ARBA00022670"/>
    </source>
</evidence>
<dbReference type="GO" id="GO:0016020">
    <property type="term" value="C:membrane"/>
    <property type="evidence" value="ECO:0007669"/>
    <property type="project" value="UniProtKB-SubCell"/>
</dbReference>
<dbReference type="Proteomes" id="UP000332933">
    <property type="component" value="Unassembled WGS sequence"/>
</dbReference>
<evidence type="ECO:0000259" key="10">
    <source>
        <dbReference type="Pfam" id="PF01694"/>
    </source>
</evidence>
<protein>
    <submittedName>
        <fullName evidence="12">Aste57867_20037 protein</fullName>
    </submittedName>
</protein>
<sequence>MFGRRAHMPRGGGIGGRGRNNGVVLMLFMQLFAQIQQLERKPPVTLALMGGMVGLFFYQGHPGVPTARRYALCPDIVVERLDWKRLVVSAFLHVDEWHLYNNMYTPSPCHFPTILVSRASFLWKGVNLEFKLGSERFVQLVGFLLVFSHMLTVAAAYALSNILDDDSYMHRCSIGFSAVLFALKIVLNQNSPTYTTFLGLRVPTKYVAWCELVYIHLFVPGSSFLGHLAGILAGYLYMKSPLWTTSNFFRASQHPSPRRSSYTYASGRATARPPPSHASDEAYARWLQEEEYRRR</sequence>
<dbReference type="PANTHER" id="PTHR43066">
    <property type="entry name" value="RHOMBOID-RELATED PROTEIN"/>
    <property type="match status" value="1"/>
</dbReference>
<comment type="similarity">
    <text evidence="2">Belongs to the peptidase S54 family.</text>
</comment>
<accession>A0A485LFZ1</accession>
<evidence type="ECO:0000256" key="5">
    <source>
        <dbReference type="ARBA" id="ARBA00022801"/>
    </source>
</evidence>
<feature type="transmembrane region" description="Helical" evidence="9">
    <location>
        <begin position="213"/>
        <end position="237"/>
    </location>
</feature>
<evidence type="ECO:0000256" key="7">
    <source>
        <dbReference type="ARBA" id="ARBA00023136"/>
    </source>
</evidence>
<evidence type="ECO:0000256" key="8">
    <source>
        <dbReference type="SAM" id="MobiDB-lite"/>
    </source>
</evidence>
<keyword evidence="6 9" id="KW-1133">Transmembrane helix</keyword>
<feature type="region of interest" description="Disordered" evidence="8">
    <location>
        <begin position="252"/>
        <end position="280"/>
    </location>
</feature>
<keyword evidence="5" id="KW-0378">Hydrolase</keyword>
<evidence type="ECO:0000256" key="1">
    <source>
        <dbReference type="ARBA" id="ARBA00004141"/>
    </source>
</evidence>
<organism evidence="12 13">
    <name type="scientific">Aphanomyces stellatus</name>
    <dbReference type="NCBI Taxonomy" id="120398"/>
    <lineage>
        <taxon>Eukaryota</taxon>
        <taxon>Sar</taxon>
        <taxon>Stramenopiles</taxon>
        <taxon>Oomycota</taxon>
        <taxon>Saprolegniomycetes</taxon>
        <taxon>Saprolegniales</taxon>
        <taxon>Verrucalvaceae</taxon>
        <taxon>Aphanomyces</taxon>
    </lineage>
</organism>
<gene>
    <name evidence="12" type="primary">Aste57867_20037</name>
    <name evidence="11" type="ORF">As57867_019971</name>
    <name evidence="12" type="ORF">ASTE57867_20037</name>
</gene>